<dbReference type="GeneID" id="19896747"/>
<evidence type="ECO:0000256" key="5">
    <source>
        <dbReference type="ARBA" id="ARBA00020497"/>
    </source>
</evidence>
<evidence type="ECO:0000256" key="10">
    <source>
        <dbReference type="ARBA" id="ARBA00022838"/>
    </source>
</evidence>
<keyword evidence="8" id="KW-0493">Microtubule</keyword>
<evidence type="ECO:0000313" key="16">
    <source>
        <dbReference type="EMBL" id="EMR08584.1"/>
    </source>
</evidence>
<dbReference type="AlphaFoldDB" id="M7PDN8"/>
<evidence type="ECO:0000256" key="12">
    <source>
        <dbReference type="ARBA" id="ARBA00023242"/>
    </source>
</evidence>
<evidence type="ECO:0000256" key="7">
    <source>
        <dbReference type="ARBA" id="ARBA00022490"/>
    </source>
</evidence>
<dbReference type="HOGENOM" id="CLU_083960_0_1_1"/>
<reference evidence="17" key="1">
    <citation type="journal article" date="2016" name="Nat. Commun.">
        <title>Genome analysis of three Pneumocystis species reveals adaptation mechanisms to life exclusively in mammalian hosts.</title>
        <authorList>
            <person name="Ma L."/>
            <person name="Chen Z."/>
            <person name="Huang D.W."/>
            <person name="Kutty G."/>
            <person name="Ishihara M."/>
            <person name="Wang H."/>
            <person name="Abouelleil A."/>
            <person name="Bishop L."/>
            <person name="Davey E."/>
            <person name="Deng R."/>
            <person name="Deng X."/>
            <person name="Fan L."/>
            <person name="Fantoni G."/>
            <person name="Fitzgerald M."/>
            <person name="Gogineni E."/>
            <person name="Goldberg J.M."/>
            <person name="Handley G."/>
            <person name="Hu X."/>
            <person name="Huber C."/>
            <person name="Jiao X."/>
            <person name="Jones K."/>
            <person name="Levin J.Z."/>
            <person name="Liu Y."/>
            <person name="Macdonald P."/>
            <person name="Melnikov A."/>
            <person name="Raley C."/>
            <person name="Sassi M."/>
            <person name="Sherman B.T."/>
            <person name="Song X."/>
            <person name="Sykes S."/>
            <person name="Tran B."/>
            <person name="Walsh L."/>
            <person name="Xia Y."/>
            <person name="Yang J."/>
            <person name="Young S."/>
            <person name="Zeng Q."/>
            <person name="Zheng X."/>
            <person name="Stephens R."/>
            <person name="Nusbaum C."/>
            <person name="Birren B.W."/>
            <person name="Azadi P."/>
            <person name="Lempicki R.A."/>
            <person name="Cuomo C.A."/>
            <person name="Kovacs J.A."/>
        </authorList>
    </citation>
    <scope>NUCLEOTIDE SEQUENCE [LARGE SCALE GENOMIC DNA]</scope>
    <source>
        <strain evidence="17">B123</strain>
    </source>
</reference>
<dbReference type="GO" id="GO:0042729">
    <property type="term" value="C:DASH complex"/>
    <property type="evidence" value="ECO:0007669"/>
    <property type="project" value="InterPro"/>
</dbReference>
<feature type="region of interest" description="Disordered" evidence="15">
    <location>
        <begin position="1"/>
        <end position="33"/>
    </location>
</feature>
<comment type="caution">
    <text evidence="16">The sequence shown here is derived from an EMBL/GenBank/DDBJ whole genome shotgun (WGS) entry which is preliminary data.</text>
</comment>
<dbReference type="OMA" id="AHGYGNS"/>
<keyword evidence="13" id="KW-0137">Centromere</keyword>
<dbReference type="STRING" id="1069680.M7PDN8"/>
<keyword evidence="17" id="KW-1185">Reference proteome</keyword>
<dbReference type="GO" id="GO:1990758">
    <property type="term" value="P:mitotic sister chromatid biorientation"/>
    <property type="evidence" value="ECO:0007669"/>
    <property type="project" value="TreeGrafter"/>
</dbReference>
<feature type="compositionally biased region" description="Polar residues" evidence="15">
    <location>
        <begin position="143"/>
        <end position="158"/>
    </location>
</feature>
<feature type="region of interest" description="Disordered" evidence="15">
    <location>
        <begin position="143"/>
        <end position="181"/>
    </location>
</feature>
<evidence type="ECO:0000256" key="6">
    <source>
        <dbReference type="ARBA" id="ARBA00022454"/>
    </source>
</evidence>
<proteinExistence type="inferred from homology"/>
<dbReference type="PANTHER" id="PTHR28113:SF1">
    <property type="entry name" value="DASH COMPLEX SUBUNIT DAM1"/>
    <property type="match status" value="1"/>
</dbReference>
<accession>M7PDN8</accession>
<dbReference type="EMBL" id="AFWA02000015">
    <property type="protein sequence ID" value="EMR08584.1"/>
    <property type="molecule type" value="Genomic_DNA"/>
</dbReference>
<keyword evidence="10" id="KW-0995">Kinetochore</keyword>
<dbReference type="GO" id="GO:1990537">
    <property type="term" value="C:mitotic spindle polar microtubule"/>
    <property type="evidence" value="ECO:0007669"/>
    <property type="project" value="TreeGrafter"/>
</dbReference>
<evidence type="ECO:0000256" key="13">
    <source>
        <dbReference type="ARBA" id="ARBA00023328"/>
    </source>
</evidence>
<evidence type="ECO:0000256" key="3">
    <source>
        <dbReference type="ARBA" id="ARBA00004629"/>
    </source>
</evidence>
<dbReference type="GO" id="GO:0044732">
    <property type="term" value="C:mitotic spindle pole body"/>
    <property type="evidence" value="ECO:0007669"/>
    <property type="project" value="TreeGrafter"/>
</dbReference>
<evidence type="ECO:0000256" key="9">
    <source>
        <dbReference type="ARBA" id="ARBA00022829"/>
    </source>
</evidence>
<comment type="subcellular location">
    <subcellularLocation>
        <location evidence="3">Chromosome</location>
        <location evidence="3">Centromere</location>
        <location evidence="3">Kinetochore</location>
    </subcellularLocation>
    <subcellularLocation>
        <location evidence="2">Cytoplasm</location>
        <location evidence="2">Cytoskeleton</location>
        <location evidence="2">Spindle</location>
    </subcellularLocation>
    <subcellularLocation>
        <location evidence="1">Nucleus</location>
    </subcellularLocation>
</comment>
<evidence type="ECO:0000256" key="15">
    <source>
        <dbReference type="SAM" id="MobiDB-lite"/>
    </source>
</evidence>
<organism evidence="16 17">
    <name type="scientific">Pneumocystis murina (strain B123)</name>
    <name type="common">Mouse pneumocystis pneumonia agent</name>
    <name type="synonym">Pneumocystis carinii f. sp. muris</name>
    <dbReference type="NCBI Taxonomy" id="1069680"/>
    <lineage>
        <taxon>Eukaryota</taxon>
        <taxon>Fungi</taxon>
        <taxon>Dikarya</taxon>
        <taxon>Ascomycota</taxon>
        <taxon>Taphrinomycotina</taxon>
        <taxon>Pneumocystomycetes</taxon>
        <taxon>Pneumocystaceae</taxon>
        <taxon>Pneumocystis</taxon>
    </lineage>
</organism>
<evidence type="ECO:0000256" key="2">
    <source>
        <dbReference type="ARBA" id="ARBA00004186"/>
    </source>
</evidence>
<sequence>MPFKSKSRPTTPLRRIEKGSLSHLSSSRSRQDPFPLDSLAPAFAEMADALIDVQQNFEHVQSIHSNLVQFSESFASFLYGLNMNAFCVDFPEAPVYESFKRAQNDLNYTNTSQSTPSRIWDNKNSHTQGLDLADTTFTTNETSFIERPSQPSKTTASKRTNKSDRTIHTQSSKARNTSRPR</sequence>
<evidence type="ECO:0000256" key="11">
    <source>
        <dbReference type="ARBA" id="ARBA00023212"/>
    </source>
</evidence>
<keyword evidence="12" id="KW-0539">Nucleus</keyword>
<dbReference type="Proteomes" id="UP000011958">
    <property type="component" value="Unassembled WGS sequence"/>
</dbReference>
<dbReference type="eggNOG" id="ENOG502S08R">
    <property type="taxonomic scope" value="Eukaryota"/>
</dbReference>
<keyword evidence="11" id="KW-0206">Cytoskeleton</keyword>
<keyword evidence="6" id="KW-0158">Chromosome</keyword>
<evidence type="ECO:0000256" key="14">
    <source>
        <dbReference type="ARBA" id="ARBA00030453"/>
    </source>
</evidence>
<evidence type="ECO:0000313" key="17">
    <source>
        <dbReference type="Proteomes" id="UP000011958"/>
    </source>
</evidence>
<dbReference type="RefSeq" id="XP_007875116.1">
    <property type="nucleotide sequence ID" value="XM_007876925.1"/>
</dbReference>
<gene>
    <name evidence="16" type="ORF">PNEG_03060</name>
</gene>
<evidence type="ECO:0000256" key="8">
    <source>
        <dbReference type="ARBA" id="ARBA00022701"/>
    </source>
</evidence>
<name>M7PDN8_PNEMU</name>
<dbReference type="InterPro" id="IPR013962">
    <property type="entry name" value="DASH_Dam1"/>
</dbReference>
<keyword evidence="7" id="KW-0963">Cytoplasm</keyword>
<dbReference type="PANTHER" id="PTHR28113">
    <property type="entry name" value="DASH COMPLEX SUBUNIT DAM1"/>
    <property type="match status" value="1"/>
</dbReference>
<protein>
    <recommendedName>
        <fullName evidence="5">DASH complex subunit DAM1</fullName>
    </recommendedName>
    <alternativeName>
        <fullName evidence="14">Outer kinetochore protein DAM1</fullName>
    </alternativeName>
</protein>
<dbReference type="Pfam" id="PF08653">
    <property type="entry name" value="DASH_Dam1"/>
    <property type="match status" value="1"/>
</dbReference>
<dbReference type="OrthoDB" id="5586015at2759"/>
<keyword evidence="9" id="KW-0159">Chromosome partition</keyword>
<comment type="similarity">
    <text evidence="4">Belongs to the DASH complex DAM1 family.</text>
</comment>
<evidence type="ECO:0000256" key="4">
    <source>
        <dbReference type="ARBA" id="ARBA00010073"/>
    </source>
</evidence>
<evidence type="ECO:0000256" key="1">
    <source>
        <dbReference type="ARBA" id="ARBA00004123"/>
    </source>
</evidence>
<dbReference type="VEuPathDB" id="FungiDB:PNEG_03060"/>